<evidence type="ECO:0000256" key="1">
    <source>
        <dbReference type="SAM" id="Coils"/>
    </source>
</evidence>
<accession>A0A381E5H5</accession>
<dbReference type="OrthoDB" id="3239452at2"/>
<proteinExistence type="predicted"/>
<evidence type="ECO:0000313" key="2">
    <source>
        <dbReference type="EMBL" id="SUX21737.1"/>
    </source>
</evidence>
<reference evidence="2 3" key="1">
    <citation type="submission" date="2018-06" db="EMBL/GenBank/DDBJ databases">
        <authorList>
            <consortium name="Pathogen Informatics"/>
            <person name="Doyle S."/>
        </authorList>
    </citation>
    <scope>NUCLEOTIDE SEQUENCE [LARGE SCALE GENOMIC DNA]</scope>
    <source>
        <strain evidence="2 3">NCTC13294</strain>
    </source>
</reference>
<feature type="coiled-coil region" evidence="1">
    <location>
        <begin position="162"/>
        <end position="193"/>
    </location>
</feature>
<dbReference type="AlphaFoldDB" id="A0A381E5H5"/>
<dbReference type="EMBL" id="UFUW01000001">
    <property type="protein sequence ID" value="SUX21737.1"/>
    <property type="molecule type" value="Genomic_DNA"/>
</dbReference>
<dbReference type="Proteomes" id="UP000254572">
    <property type="component" value="Unassembled WGS sequence"/>
</dbReference>
<keyword evidence="1" id="KW-0175">Coiled coil</keyword>
<sequence>MKNTIDSNISIGAGLYETVSRHGAAGTEFLKGLRGIDYETGQTFDRSLLDISRHKLHPDYIERNIKQQAGYSAEIASVSKRNAQAIKEGGTARFSRSEDIARYGKNHPVVDIVELMEGEEITSQMKFVTNQKALLKKIACGKGGGKTDLSRYMQADKLEVPTEQVENMKEICRKQAKKLREEAESTMKQGKTDIALQKQTEARNYERLEQKISDSGMTTDEAIAYRLRPRWETAKDIAAVSHDAGIAGAKLGAAIGGSISLVGNLVAMYSGDKTFGEAVLDTGKDTLAAAGVGYASAFSGSAVKTLMQQSSGTIMRELSRTGLPAMIVSACLSTGKSITRFASGEIDAEAMLHEIGVSTSGMLSASMFTVIGQVAIPVPVLGSMIGGMIGYALTNTFYQSFFDVLKEKKLSAERLAIVTMQCEAARMLARAYQQELCRLFDEKLTQLDHESRALFATLDDPDISADDYCAGMNRFAAMLGKRLTINNMAELDAAMLSDKPLII</sequence>
<name>A0A381E5H5_9GAMM</name>
<organism evidence="2 3">
    <name type="scientific">Cardiobacterium valvarum</name>
    <dbReference type="NCBI Taxonomy" id="194702"/>
    <lineage>
        <taxon>Bacteria</taxon>
        <taxon>Pseudomonadati</taxon>
        <taxon>Pseudomonadota</taxon>
        <taxon>Gammaproteobacteria</taxon>
        <taxon>Cardiobacteriales</taxon>
        <taxon>Cardiobacteriaceae</taxon>
        <taxon>Cardiobacterium</taxon>
    </lineage>
</organism>
<keyword evidence="3" id="KW-1185">Reference proteome</keyword>
<evidence type="ECO:0000313" key="3">
    <source>
        <dbReference type="Proteomes" id="UP000254572"/>
    </source>
</evidence>
<gene>
    <name evidence="2" type="ORF">NCTC13294_01082</name>
</gene>
<dbReference type="RefSeq" id="WP_115611413.1">
    <property type="nucleotide sequence ID" value="NZ_JBHLZC010000001.1"/>
</dbReference>
<protein>
    <submittedName>
        <fullName evidence="2">Uncharacterized protein</fullName>
    </submittedName>
</protein>